<dbReference type="SMART" id="SM00271">
    <property type="entry name" value="DnaJ"/>
    <property type="match status" value="1"/>
</dbReference>
<dbReference type="PANTHER" id="PTHR44916:SF1">
    <property type="entry name" value="CHAPERONE DNAJ-DOMAIN SUPERFAMILY PROTEIN-RELATED"/>
    <property type="match status" value="1"/>
</dbReference>
<evidence type="ECO:0000313" key="3">
    <source>
        <dbReference type="EMBL" id="GBG65320.1"/>
    </source>
</evidence>
<reference evidence="3 4" key="1">
    <citation type="journal article" date="2018" name="Cell">
        <title>The Chara Genome: Secondary Complexity and Implications for Plant Terrestrialization.</title>
        <authorList>
            <person name="Nishiyama T."/>
            <person name="Sakayama H."/>
            <person name="Vries J.D."/>
            <person name="Buschmann H."/>
            <person name="Saint-Marcoux D."/>
            <person name="Ullrich K.K."/>
            <person name="Haas F.B."/>
            <person name="Vanderstraeten L."/>
            <person name="Becker D."/>
            <person name="Lang D."/>
            <person name="Vosolsobe S."/>
            <person name="Rombauts S."/>
            <person name="Wilhelmsson P.K.I."/>
            <person name="Janitza P."/>
            <person name="Kern R."/>
            <person name="Heyl A."/>
            <person name="Rumpler F."/>
            <person name="Villalobos L.I.A.C."/>
            <person name="Clay J.M."/>
            <person name="Skokan R."/>
            <person name="Toyoda A."/>
            <person name="Suzuki Y."/>
            <person name="Kagoshima H."/>
            <person name="Schijlen E."/>
            <person name="Tajeshwar N."/>
            <person name="Catarino B."/>
            <person name="Hetherington A.J."/>
            <person name="Saltykova A."/>
            <person name="Bonnot C."/>
            <person name="Breuninger H."/>
            <person name="Symeonidi A."/>
            <person name="Radhakrishnan G.V."/>
            <person name="Van Nieuwerburgh F."/>
            <person name="Deforce D."/>
            <person name="Chang C."/>
            <person name="Karol K.G."/>
            <person name="Hedrich R."/>
            <person name="Ulvskov P."/>
            <person name="Glockner G."/>
            <person name="Delwiche C.F."/>
            <person name="Petrasek J."/>
            <person name="Van de Peer Y."/>
            <person name="Friml J."/>
            <person name="Beilby M."/>
            <person name="Dolan L."/>
            <person name="Kohara Y."/>
            <person name="Sugano S."/>
            <person name="Fujiyama A."/>
            <person name="Delaux P.-M."/>
            <person name="Quint M."/>
            <person name="TheiBen G."/>
            <person name="Hagemann M."/>
            <person name="Harholt J."/>
            <person name="Dunand C."/>
            <person name="Zachgo S."/>
            <person name="Langdale J."/>
            <person name="Maumus F."/>
            <person name="Straeten D.V.D."/>
            <person name="Gould S.B."/>
            <person name="Rensing S.A."/>
        </authorList>
    </citation>
    <scope>NUCLEOTIDE SEQUENCE [LARGE SCALE GENOMIC DNA]</scope>
    <source>
        <strain evidence="3 4">S276</strain>
    </source>
</reference>
<feature type="compositionally biased region" description="Basic and acidic residues" evidence="1">
    <location>
        <begin position="313"/>
        <end position="329"/>
    </location>
</feature>
<dbReference type="PRINTS" id="PR00625">
    <property type="entry name" value="JDOMAIN"/>
</dbReference>
<organism evidence="3 4">
    <name type="scientific">Chara braunii</name>
    <name type="common">Braun's stonewort</name>
    <dbReference type="NCBI Taxonomy" id="69332"/>
    <lineage>
        <taxon>Eukaryota</taxon>
        <taxon>Viridiplantae</taxon>
        <taxon>Streptophyta</taxon>
        <taxon>Charophyceae</taxon>
        <taxon>Charales</taxon>
        <taxon>Characeae</taxon>
        <taxon>Chara</taxon>
    </lineage>
</organism>
<dbReference type="Proteomes" id="UP000265515">
    <property type="component" value="Unassembled WGS sequence"/>
</dbReference>
<dbReference type="PROSITE" id="PS50076">
    <property type="entry name" value="DNAJ_2"/>
    <property type="match status" value="1"/>
</dbReference>
<keyword evidence="4" id="KW-1185">Reference proteome</keyword>
<proteinExistence type="predicted"/>
<dbReference type="AlphaFoldDB" id="A0A388K5I8"/>
<comment type="caution">
    <text evidence="3">The sequence shown here is derived from an EMBL/GenBank/DDBJ whole genome shotgun (WGS) entry which is preliminary data.</text>
</comment>
<dbReference type="OMA" id="VDSHRLM"/>
<dbReference type="EMBL" id="BFEA01000060">
    <property type="protein sequence ID" value="GBG65320.1"/>
    <property type="molecule type" value="Genomic_DNA"/>
</dbReference>
<dbReference type="Gramene" id="GBG65320">
    <property type="protein sequence ID" value="GBG65320"/>
    <property type="gene ID" value="CBR_g50357"/>
</dbReference>
<evidence type="ECO:0000313" key="4">
    <source>
        <dbReference type="Proteomes" id="UP000265515"/>
    </source>
</evidence>
<feature type="compositionally biased region" description="Basic residues" evidence="1">
    <location>
        <begin position="55"/>
        <end position="67"/>
    </location>
</feature>
<dbReference type="CDD" id="cd06257">
    <property type="entry name" value="DnaJ"/>
    <property type="match status" value="1"/>
</dbReference>
<gene>
    <name evidence="3" type="ORF">CBR_g50357</name>
</gene>
<dbReference type="InterPro" id="IPR018253">
    <property type="entry name" value="DnaJ_domain_CS"/>
</dbReference>
<evidence type="ECO:0000259" key="2">
    <source>
        <dbReference type="PROSITE" id="PS50076"/>
    </source>
</evidence>
<sequence length="404" mass="45008">MPKGKALANGERRRNVKSGRRKKDVEGVETEEADDISVHSGGEEEEDGESNGGGRSKKGKSSSRRKRRDEDERAKAEDEEVRQEESTGGACKDHFFAGKSLYEVLGVDKTATLAQIRKQYHRMALQLHPDKNPGDESAKQNFQTLQKVFSILGDDEKRKIYDETGSTDDAELSGEKFSNLYEYYRTVYRKVTEDDIVAFERSFRGSDEEAAEVKGCYARFDGDMEKAFLYIICSTEEVDSHRFKEIIDAAIAAGELKSYPRYQRWAKKVAKKPPPKDPLGAAEASKKGRAKGKVKAKEEEEDSGALVAMIQSRGKDREKSLLELLEKKYGAAGPGRKGKGKGPNDRNGGGALSKRGRREAGDEEPTEEEFLKARARVLRKAAASSAAEEEDQNAGKKPKRRKKN</sequence>
<feature type="region of interest" description="Disordered" evidence="1">
    <location>
        <begin position="267"/>
        <end position="404"/>
    </location>
</feature>
<feature type="region of interest" description="Disordered" evidence="1">
    <location>
        <begin position="1"/>
        <end position="88"/>
    </location>
</feature>
<accession>A0A388K5I8</accession>
<dbReference type="Pfam" id="PF00226">
    <property type="entry name" value="DnaJ"/>
    <property type="match status" value="1"/>
</dbReference>
<dbReference type="InterPro" id="IPR042977">
    <property type="entry name" value="AtJ6-like"/>
</dbReference>
<dbReference type="InterPro" id="IPR036869">
    <property type="entry name" value="J_dom_sf"/>
</dbReference>
<dbReference type="PROSITE" id="PS00636">
    <property type="entry name" value="DNAJ_1"/>
    <property type="match status" value="1"/>
</dbReference>
<protein>
    <recommendedName>
        <fullName evidence="2">J domain-containing protein</fullName>
    </recommendedName>
</protein>
<evidence type="ECO:0000256" key="1">
    <source>
        <dbReference type="SAM" id="MobiDB-lite"/>
    </source>
</evidence>
<dbReference type="PANTHER" id="PTHR44916">
    <property type="entry name" value="CHAPERONE DNAJ-DOMAIN SUPERFAMILY PROTEIN-RELATED"/>
    <property type="match status" value="1"/>
</dbReference>
<dbReference type="OrthoDB" id="445556at2759"/>
<dbReference type="Pfam" id="PF23302">
    <property type="entry name" value="HTH_DNAJC9"/>
    <property type="match status" value="1"/>
</dbReference>
<feature type="domain" description="J" evidence="2">
    <location>
        <begin position="100"/>
        <end position="165"/>
    </location>
</feature>
<dbReference type="SUPFAM" id="SSF46565">
    <property type="entry name" value="Chaperone J-domain"/>
    <property type="match status" value="1"/>
</dbReference>
<dbReference type="InterPro" id="IPR001623">
    <property type="entry name" value="DnaJ_domain"/>
</dbReference>
<dbReference type="Gene3D" id="1.10.287.110">
    <property type="entry name" value="DnaJ domain"/>
    <property type="match status" value="1"/>
</dbReference>
<name>A0A388K5I8_CHABU</name>
<dbReference type="InterPro" id="IPR056453">
    <property type="entry name" value="HTH_DNAJC9"/>
</dbReference>